<organism evidence="3">
    <name type="scientific">Timema monikensis</name>
    <dbReference type="NCBI Taxonomy" id="170555"/>
    <lineage>
        <taxon>Eukaryota</taxon>
        <taxon>Metazoa</taxon>
        <taxon>Ecdysozoa</taxon>
        <taxon>Arthropoda</taxon>
        <taxon>Hexapoda</taxon>
        <taxon>Insecta</taxon>
        <taxon>Pterygota</taxon>
        <taxon>Neoptera</taxon>
        <taxon>Polyneoptera</taxon>
        <taxon>Phasmatodea</taxon>
        <taxon>Timematodea</taxon>
        <taxon>Timematoidea</taxon>
        <taxon>Timematidae</taxon>
        <taxon>Timema</taxon>
    </lineage>
</organism>
<evidence type="ECO:0000313" key="3">
    <source>
        <dbReference type="EMBL" id="CAD7424554.1"/>
    </source>
</evidence>
<evidence type="ECO:0000256" key="2">
    <source>
        <dbReference type="PROSITE-ProRule" id="PRU00497"/>
    </source>
</evidence>
<dbReference type="PANTHER" id="PTHR12236:SF95">
    <property type="entry name" value="CUTICULAR PROTEIN 76BD, ISOFORM C-RELATED"/>
    <property type="match status" value="1"/>
</dbReference>
<dbReference type="GO" id="GO:0031012">
    <property type="term" value="C:extracellular matrix"/>
    <property type="evidence" value="ECO:0007669"/>
    <property type="project" value="TreeGrafter"/>
</dbReference>
<dbReference type="InterPro" id="IPR051217">
    <property type="entry name" value="Insect_Cuticle_Struc_Prot"/>
</dbReference>
<accession>A0A7R9E1Q4</accession>
<dbReference type="PRINTS" id="PR00947">
    <property type="entry name" value="CUTICLE"/>
</dbReference>
<gene>
    <name evidence="3" type="ORF">TMSB3V08_LOCUS1493</name>
</gene>
<reference evidence="3" key="1">
    <citation type="submission" date="2020-11" db="EMBL/GenBank/DDBJ databases">
        <authorList>
            <person name="Tran Van P."/>
        </authorList>
    </citation>
    <scope>NUCLEOTIDE SEQUENCE</scope>
</reference>
<dbReference type="AlphaFoldDB" id="A0A7R9E1Q4"/>
<dbReference type="InterPro" id="IPR000618">
    <property type="entry name" value="Insect_cuticle"/>
</dbReference>
<evidence type="ECO:0000256" key="1">
    <source>
        <dbReference type="ARBA" id="ARBA00022460"/>
    </source>
</evidence>
<name>A0A7R9E1Q4_9NEOP</name>
<dbReference type="PANTHER" id="PTHR12236">
    <property type="entry name" value="STRUCTURAL CONTITUENT OF CUTICLE"/>
    <property type="match status" value="1"/>
</dbReference>
<dbReference type="PROSITE" id="PS51155">
    <property type="entry name" value="CHIT_BIND_RR_2"/>
    <property type="match status" value="1"/>
</dbReference>
<dbReference type="GO" id="GO:0042302">
    <property type="term" value="F:structural constituent of cuticle"/>
    <property type="evidence" value="ECO:0007669"/>
    <property type="project" value="UniProtKB-UniRule"/>
</dbReference>
<dbReference type="EMBL" id="OB792804">
    <property type="protein sequence ID" value="CAD7424554.1"/>
    <property type="molecule type" value="Genomic_DNA"/>
</dbReference>
<dbReference type="PROSITE" id="PS00233">
    <property type="entry name" value="CHIT_BIND_RR_1"/>
    <property type="match status" value="1"/>
</dbReference>
<dbReference type="GO" id="GO:0005615">
    <property type="term" value="C:extracellular space"/>
    <property type="evidence" value="ECO:0007669"/>
    <property type="project" value="TreeGrafter"/>
</dbReference>
<sequence length="317" mass="35115">MILVPNVGYVPGRSGVCDNFKMMSEKATTNVKPALREQQFSLYLAVPPSSPPPSSVRIRTTVKHHVTGTVKRTVPYKDFGIFFINWGIATESYPSYQFNYGVKDYHTRDFKNQWETRDGDKVKGSYSLLEADGSIRTVDYTADDQNGFNAVVSHSGPSSHTGPQGKELPHPTPSLKPTYIPQIPSKHVFPEESLLEYSGLNNQQHSLYSYEETPAQVMPFLPLSLSGGILRPTQTSLTNNAGPVLFPEVDEEIKESKQYPRIEKPPPNFIKRSPYVASVPSKSVSPLGLTPLSQSVLPLGLTPPSKRFSPWGLTALH</sequence>
<dbReference type="InterPro" id="IPR031311">
    <property type="entry name" value="CHIT_BIND_RR_consensus"/>
</dbReference>
<keyword evidence="1 2" id="KW-0193">Cuticle</keyword>
<protein>
    <submittedName>
        <fullName evidence="3">Uncharacterized protein</fullName>
    </submittedName>
</protein>
<proteinExistence type="predicted"/>
<dbReference type="Pfam" id="PF00379">
    <property type="entry name" value="Chitin_bind_4"/>
    <property type="match status" value="1"/>
</dbReference>